<evidence type="ECO:0008006" key="6">
    <source>
        <dbReference type="Google" id="ProtNLM"/>
    </source>
</evidence>
<feature type="signal peptide" evidence="3">
    <location>
        <begin position="1"/>
        <end position="21"/>
    </location>
</feature>
<gene>
    <name evidence="4" type="ORF">CVLEPA_LOCUS14784</name>
</gene>
<keyword evidence="1" id="KW-0175">Coiled coil</keyword>
<dbReference type="EMBL" id="CAWYQH010000097">
    <property type="protein sequence ID" value="CAK8683747.1"/>
    <property type="molecule type" value="Genomic_DNA"/>
</dbReference>
<proteinExistence type="predicted"/>
<organism evidence="4 5">
    <name type="scientific">Clavelina lepadiformis</name>
    <name type="common">Light-bulb sea squirt</name>
    <name type="synonym">Ascidia lepadiformis</name>
    <dbReference type="NCBI Taxonomy" id="159417"/>
    <lineage>
        <taxon>Eukaryota</taxon>
        <taxon>Metazoa</taxon>
        <taxon>Chordata</taxon>
        <taxon>Tunicata</taxon>
        <taxon>Ascidiacea</taxon>
        <taxon>Aplousobranchia</taxon>
        <taxon>Clavelinidae</taxon>
        <taxon>Clavelina</taxon>
    </lineage>
</organism>
<name>A0ABP0FVZ7_CLALP</name>
<evidence type="ECO:0000256" key="3">
    <source>
        <dbReference type="SAM" id="SignalP"/>
    </source>
</evidence>
<feature type="region of interest" description="Disordered" evidence="2">
    <location>
        <begin position="421"/>
        <end position="443"/>
    </location>
</feature>
<feature type="coiled-coil region" evidence="1">
    <location>
        <begin position="157"/>
        <end position="256"/>
    </location>
</feature>
<feature type="coiled-coil region" evidence="1">
    <location>
        <begin position="90"/>
        <end position="131"/>
    </location>
</feature>
<dbReference type="Proteomes" id="UP001642483">
    <property type="component" value="Unassembled WGS sequence"/>
</dbReference>
<keyword evidence="5" id="KW-1185">Reference proteome</keyword>
<dbReference type="Gene3D" id="3.30.40.10">
    <property type="entry name" value="Zinc/RING finger domain, C3HC4 (zinc finger)"/>
    <property type="match status" value="1"/>
</dbReference>
<keyword evidence="3" id="KW-0732">Signal</keyword>
<sequence>MPLLQTWSLLLYQLSYVFVSSKKVKEPVTCSNQHAFCSSCMNVWLHKNSQCPSCRVEITLQSPVKKIIGGTLQNDGNTVNQRSMSRQLRRARYELVLKEYEDEILQLENNVEKLSKENHNLKEQLKKKASHAGGETCPSVLTSHENISIVAPCEEDVKDLSRKTKEVSKNYKKAKKEIADLKEVNEMLLKRNDDLRREILIVREEVTTRSPMKFGRLTVATLEARLEASEKQVVQLQKALQRNDAYSEQLETEIKTLKAMKMKKYKQNAGNQFMVQTVNPILSAMLHEPKKDIVAESFEASMHYSTPSEKLNSLSAITQCESLVASNDVLLDTEDDTSKTSSNIEMGSIIEETFKESHSTPLVQPVPSSFAKSSFSRKLQFDDTTETHNSEIFHHACDFGTDMSMELTDLQLTYDAIRRSTSESTSNTGNRSVQGCNSQQNKDMGVLSPAMKTTIDAGGSRITMSQLSAEEHDLFCRPSSAPSRTFLLSGSRFSALQPLDPPNRSNSSDFQPVKCISPMHMLSQPPEVKDEKRSQSPLLRLVSPHDVVDARWRQMETIVPKPDEELRSKEILSRVNILKKKSSNTKSSSPSPPQIASSSASDGRRKQKFSQKRSGEMLFESPLKSHKI</sequence>
<dbReference type="InterPro" id="IPR039209">
    <property type="entry name" value="OBI1"/>
</dbReference>
<comment type="caution">
    <text evidence="4">The sequence shown here is derived from an EMBL/GenBank/DDBJ whole genome shotgun (WGS) entry which is preliminary data.</text>
</comment>
<dbReference type="PANTHER" id="PTHR14609:SF1">
    <property type="entry name" value="ORC UBIQUITIN LIGASE 1"/>
    <property type="match status" value="1"/>
</dbReference>
<reference evidence="4 5" key="1">
    <citation type="submission" date="2024-02" db="EMBL/GenBank/DDBJ databases">
        <authorList>
            <person name="Daric V."/>
            <person name="Darras S."/>
        </authorList>
    </citation>
    <scope>NUCLEOTIDE SEQUENCE [LARGE SCALE GENOMIC DNA]</scope>
</reference>
<protein>
    <recommendedName>
        <fullName evidence="6">RING-type domain-containing protein</fullName>
    </recommendedName>
</protein>
<feature type="chain" id="PRO_5045945286" description="RING-type domain-containing protein" evidence="3">
    <location>
        <begin position="22"/>
        <end position="628"/>
    </location>
</feature>
<dbReference type="InterPro" id="IPR013083">
    <property type="entry name" value="Znf_RING/FYVE/PHD"/>
</dbReference>
<evidence type="ECO:0000256" key="2">
    <source>
        <dbReference type="SAM" id="MobiDB-lite"/>
    </source>
</evidence>
<evidence type="ECO:0000256" key="1">
    <source>
        <dbReference type="SAM" id="Coils"/>
    </source>
</evidence>
<dbReference type="PANTHER" id="PTHR14609">
    <property type="entry name" value="RING FINGER PROTEIN 219"/>
    <property type="match status" value="1"/>
</dbReference>
<evidence type="ECO:0000313" key="5">
    <source>
        <dbReference type="Proteomes" id="UP001642483"/>
    </source>
</evidence>
<dbReference type="SUPFAM" id="SSF57850">
    <property type="entry name" value="RING/U-box"/>
    <property type="match status" value="1"/>
</dbReference>
<feature type="region of interest" description="Disordered" evidence="2">
    <location>
        <begin position="577"/>
        <end position="628"/>
    </location>
</feature>
<feature type="compositionally biased region" description="Polar residues" evidence="2">
    <location>
        <begin position="422"/>
        <end position="442"/>
    </location>
</feature>
<feature type="compositionally biased region" description="Low complexity" evidence="2">
    <location>
        <begin position="584"/>
        <end position="601"/>
    </location>
</feature>
<evidence type="ECO:0000313" key="4">
    <source>
        <dbReference type="EMBL" id="CAK8683747.1"/>
    </source>
</evidence>
<accession>A0ABP0FVZ7</accession>